<dbReference type="EMBL" id="QJNU01000257">
    <property type="protein sequence ID" value="RYP03457.1"/>
    <property type="molecule type" value="Genomic_DNA"/>
</dbReference>
<dbReference type="AlphaFoldDB" id="A0A4Q4TDL3"/>
<organism evidence="2 3">
    <name type="scientific">Monosporascus ibericus</name>
    <dbReference type="NCBI Taxonomy" id="155417"/>
    <lineage>
        <taxon>Eukaryota</taxon>
        <taxon>Fungi</taxon>
        <taxon>Dikarya</taxon>
        <taxon>Ascomycota</taxon>
        <taxon>Pezizomycotina</taxon>
        <taxon>Sordariomycetes</taxon>
        <taxon>Xylariomycetidae</taxon>
        <taxon>Xylariales</taxon>
        <taxon>Xylariales incertae sedis</taxon>
        <taxon>Monosporascus</taxon>
    </lineage>
</organism>
<dbReference type="Proteomes" id="UP000293360">
    <property type="component" value="Unassembled WGS sequence"/>
</dbReference>
<gene>
    <name evidence="2" type="ORF">DL764_005138</name>
</gene>
<evidence type="ECO:0000259" key="1">
    <source>
        <dbReference type="Pfam" id="PF08240"/>
    </source>
</evidence>
<dbReference type="InterPro" id="IPR013154">
    <property type="entry name" value="ADH-like_N"/>
</dbReference>
<accession>A0A4Q4TDL3</accession>
<dbReference type="InterPro" id="IPR052585">
    <property type="entry name" value="Lipid_raft_assoc_Zn_ADH"/>
</dbReference>
<name>A0A4Q4TDL3_9PEZI</name>
<evidence type="ECO:0000313" key="3">
    <source>
        <dbReference type="Proteomes" id="UP000293360"/>
    </source>
</evidence>
<reference evidence="2 3" key="1">
    <citation type="submission" date="2018-06" db="EMBL/GenBank/DDBJ databases">
        <title>Complete Genomes of Monosporascus.</title>
        <authorList>
            <person name="Robinson A.J."/>
            <person name="Natvig D.O."/>
        </authorList>
    </citation>
    <scope>NUCLEOTIDE SEQUENCE [LARGE SCALE GENOMIC DNA]</scope>
    <source>
        <strain evidence="2 3">CBS 110550</strain>
    </source>
</reference>
<proteinExistence type="predicted"/>
<dbReference type="SUPFAM" id="SSF50129">
    <property type="entry name" value="GroES-like"/>
    <property type="match status" value="1"/>
</dbReference>
<dbReference type="Gene3D" id="3.90.180.10">
    <property type="entry name" value="Medium-chain alcohol dehydrogenases, catalytic domain"/>
    <property type="match status" value="2"/>
</dbReference>
<feature type="domain" description="Alcohol dehydrogenase-like N-terminal" evidence="1">
    <location>
        <begin position="28"/>
        <end position="73"/>
    </location>
</feature>
<protein>
    <recommendedName>
        <fullName evidence="1">Alcohol dehydrogenase-like N-terminal domain-containing protein</fullName>
    </recommendedName>
</protein>
<dbReference type="InterPro" id="IPR011032">
    <property type="entry name" value="GroES-like_sf"/>
</dbReference>
<dbReference type="Pfam" id="PF08240">
    <property type="entry name" value="ADH_N"/>
    <property type="match status" value="1"/>
</dbReference>
<sequence length="130" mass="13607">MVGTHNAAILPQKGGPLSVGERATPEPGPNTVLIEVKAVALNPVDYHQRDFGMPPVPIYPAVIGSDISGVVAKKYALAQPEGVVALPDALSFEEGAILPLAVITALTAWTTIGIPLDTKYTTQDRQAVLI</sequence>
<dbReference type="OrthoDB" id="10257049at2759"/>
<dbReference type="STRING" id="155417.A0A4Q4TDL3"/>
<comment type="caution">
    <text evidence="2">The sequence shown here is derived from an EMBL/GenBank/DDBJ whole genome shotgun (WGS) entry which is preliminary data.</text>
</comment>
<evidence type="ECO:0000313" key="2">
    <source>
        <dbReference type="EMBL" id="RYP03457.1"/>
    </source>
</evidence>
<dbReference type="PANTHER" id="PTHR43482">
    <property type="entry name" value="PROTEIN AST1-RELATED"/>
    <property type="match status" value="1"/>
</dbReference>
<keyword evidence="3" id="KW-1185">Reference proteome</keyword>
<dbReference type="PANTHER" id="PTHR43482:SF1">
    <property type="entry name" value="PROTEIN AST1-RELATED"/>
    <property type="match status" value="1"/>
</dbReference>